<dbReference type="Proteomes" id="UP000192656">
    <property type="component" value="Unassembled WGS sequence"/>
</dbReference>
<keyword evidence="1" id="KW-0645">Protease</keyword>
<dbReference type="STRING" id="937218.SAMN06297251_10181"/>
<dbReference type="GO" id="GO:0006508">
    <property type="term" value="P:proteolysis"/>
    <property type="evidence" value="ECO:0007669"/>
    <property type="project" value="UniProtKB-KW"/>
</dbReference>
<keyword evidence="1" id="KW-0378">Hydrolase</keyword>
<dbReference type="OrthoDB" id="7888967at2"/>
<organism evidence="1 2">
    <name type="scientific">Fulvimarina manganoxydans</name>
    <dbReference type="NCBI Taxonomy" id="937218"/>
    <lineage>
        <taxon>Bacteria</taxon>
        <taxon>Pseudomonadati</taxon>
        <taxon>Pseudomonadota</taxon>
        <taxon>Alphaproteobacteria</taxon>
        <taxon>Hyphomicrobiales</taxon>
        <taxon>Aurantimonadaceae</taxon>
        <taxon>Fulvimarina</taxon>
    </lineage>
</organism>
<evidence type="ECO:0000313" key="2">
    <source>
        <dbReference type="Proteomes" id="UP000192656"/>
    </source>
</evidence>
<keyword evidence="2" id="KW-1185">Reference proteome</keyword>
<name>A0A1W1Y959_9HYPH</name>
<dbReference type="AlphaFoldDB" id="A0A1W1Y959"/>
<reference evidence="1 2" key="1">
    <citation type="submission" date="2017-04" db="EMBL/GenBank/DDBJ databases">
        <authorList>
            <person name="Afonso C.L."/>
            <person name="Miller P.J."/>
            <person name="Scott M.A."/>
            <person name="Spackman E."/>
            <person name="Goraichik I."/>
            <person name="Dimitrov K.M."/>
            <person name="Suarez D.L."/>
            <person name="Swayne D.E."/>
        </authorList>
    </citation>
    <scope>NUCLEOTIDE SEQUENCE [LARGE SCALE GENOMIC DNA]</scope>
    <source>
        <strain evidence="1 2">CGMCC 1.10972</strain>
    </source>
</reference>
<dbReference type="PIRSF" id="PIRSF010521">
    <property type="entry name" value="DUF922_bac"/>
    <property type="match status" value="1"/>
</dbReference>
<sequence length="207" mass="23273">MGRPLAIALGGIGMLSLAIAGLGPAMAGSVEQSTRYFAVRGSTLSELDDSLSRAGPVIEQTGRRHPGATSVKFDGEVTYKRVPEGCAVKDATISLALDITLPKWARPKRVDSRTALIWQTLEKDITRHERRHAEIAINFQKRMESALRNLRPERDCATMERMANTVMSRYLAEHERKQIEFDTIEGREVDFRLRRAFNRSMEEAGMR</sequence>
<protein>
    <submittedName>
        <fullName evidence="1">Predicted secreted Zn-dependent protease</fullName>
    </submittedName>
</protein>
<dbReference type="Pfam" id="PF06037">
    <property type="entry name" value="DUF922"/>
    <property type="match status" value="1"/>
</dbReference>
<dbReference type="GO" id="GO:0008233">
    <property type="term" value="F:peptidase activity"/>
    <property type="evidence" value="ECO:0007669"/>
    <property type="project" value="UniProtKB-KW"/>
</dbReference>
<dbReference type="InterPro" id="IPR010321">
    <property type="entry name" value="DUF922"/>
</dbReference>
<proteinExistence type="predicted"/>
<dbReference type="RefSeq" id="WP_084407852.1">
    <property type="nucleotide sequence ID" value="NZ_FWXR01000001.1"/>
</dbReference>
<dbReference type="EMBL" id="FWXR01000001">
    <property type="protein sequence ID" value="SMC32750.1"/>
    <property type="molecule type" value="Genomic_DNA"/>
</dbReference>
<evidence type="ECO:0000313" key="1">
    <source>
        <dbReference type="EMBL" id="SMC32750.1"/>
    </source>
</evidence>
<gene>
    <name evidence="1" type="ORF">SAMN06297251_10181</name>
</gene>
<accession>A0A1W1Y959</accession>